<dbReference type="SMART" id="SM00849">
    <property type="entry name" value="Lactamase_B"/>
    <property type="match status" value="1"/>
</dbReference>
<dbReference type="Pfam" id="PF00753">
    <property type="entry name" value="Lactamase_B"/>
    <property type="match status" value="1"/>
</dbReference>
<dbReference type="Gene3D" id="3.40.50.10710">
    <property type="entry name" value="Metallo-hydrolase/oxidoreductase"/>
    <property type="match status" value="1"/>
</dbReference>
<dbReference type="InterPro" id="IPR001279">
    <property type="entry name" value="Metallo-B-lactamas"/>
</dbReference>
<keyword evidence="2" id="KW-0540">Nuclease</keyword>
<organism evidence="9 10">
    <name type="scientific">Bradyrhizobium denitrificans</name>
    <dbReference type="NCBI Taxonomy" id="2734912"/>
    <lineage>
        <taxon>Bacteria</taxon>
        <taxon>Pseudomonadati</taxon>
        <taxon>Pseudomonadota</taxon>
        <taxon>Alphaproteobacteria</taxon>
        <taxon>Hyphomicrobiales</taxon>
        <taxon>Nitrobacteraceae</taxon>
        <taxon>Bradyrhizobium</taxon>
    </lineage>
</organism>
<gene>
    <name evidence="9" type="ORF">JQ619_09360</name>
</gene>
<dbReference type="NCBIfam" id="TIGR00649">
    <property type="entry name" value="MG423"/>
    <property type="match status" value="1"/>
</dbReference>
<evidence type="ECO:0000256" key="5">
    <source>
        <dbReference type="ARBA" id="ARBA00022833"/>
    </source>
</evidence>
<evidence type="ECO:0000313" key="10">
    <source>
        <dbReference type="Proteomes" id="UP001314635"/>
    </source>
</evidence>
<evidence type="ECO:0000313" key="9">
    <source>
        <dbReference type="EMBL" id="MBR1135976.1"/>
    </source>
</evidence>
<keyword evidence="10" id="KW-1185">Reference proteome</keyword>
<evidence type="ECO:0000256" key="1">
    <source>
        <dbReference type="ARBA" id="ARBA00022490"/>
    </source>
</evidence>
<dbReference type="InterPro" id="IPR036866">
    <property type="entry name" value="RibonucZ/Hydroxyglut_hydro"/>
</dbReference>
<dbReference type="Gene3D" id="3.60.15.10">
    <property type="entry name" value="Ribonuclease Z/Hydroxyacylglutathione hydrolase-like"/>
    <property type="match status" value="1"/>
</dbReference>
<dbReference type="CDD" id="cd07714">
    <property type="entry name" value="RNaseJ_MBL-fold"/>
    <property type="match status" value="1"/>
</dbReference>
<feature type="domain" description="Metallo-beta-lactamase" evidence="8">
    <location>
        <begin position="21"/>
        <end position="219"/>
    </location>
</feature>
<dbReference type="InterPro" id="IPR011108">
    <property type="entry name" value="RMMBL"/>
</dbReference>
<dbReference type="Pfam" id="PF17770">
    <property type="entry name" value="RNase_J_C"/>
    <property type="match status" value="1"/>
</dbReference>
<keyword evidence="7" id="KW-0694">RNA-binding</keyword>
<dbReference type="PANTHER" id="PTHR43694:SF1">
    <property type="entry name" value="RIBONUCLEASE J"/>
    <property type="match status" value="1"/>
</dbReference>
<evidence type="ECO:0000256" key="6">
    <source>
        <dbReference type="ARBA" id="ARBA00022839"/>
    </source>
</evidence>
<comment type="caution">
    <text evidence="9">The sequence shown here is derived from an EMBL/GenBank/DDBJ whole genome shotgun (WGS) entry which is preliminary data.</text>
</comment>
<dbReference type="InterPro" id="IPR042173">
    <property type="entry name" value="RNase_J_2"/>
</dbReference>
<dbReference type="EMBL" id="JAFCLK010000007">
    <property type="protein sequence ID" value="MBR1135976.1"/>
    <property type="molecule type" value="Genomic_DNA"/>
</dbReference>
<sequence length="556" mass="60190">MARPDELTFAPLGGVGEIGMNLSIYGLGNRHQRSWLAIDLGVSFGDEEHLPGIDLIMPDVAFLEKERNNLVGLVLTHAHEDHFGAIIDLWPRLKCPIYATKFSAALFEAKCEAERLPAKIPVTVIPSGGRVDIGPFNVEFIPVAHSIPESHALAIHTEVGTVLHTGDWKIDPTPVLGAPTDEKRLRELGDAGLLALIGDSTNAVREGRSPSEAEVAKTIAMLVKEAKGRVAVTTFASNVARIRAVADAAREAEREVVIVGRAMERVVQVARETGYLDGVQNFRGMDLYGHFPADKVLALCTGSQGEARAALARIANDDHPLVTLNKGDTVIFSSRTIPGNEKAVGAVINGLVQQGIEIITDRNHLVHVSGHPRRDELRDMIAWTRPQLLIPVHGEALHLHEHARLARACGVPKVITCRNGDLVKLGPGEPGIIDELPAGRLYKDGSIVEDAKSRAVVERRKMAFAGCIFVALAITEKGELADDPEVDMVGIPEKNAAGEEMDDIVFDAVVSTFEGLPRARRRDPDAAAESVRRAVRAAVNEQWGKKPICLVHVLEV</sequence>
<name>A0ABS5G5R6_9BRAD</name>
<dbReference type="InterPro" id="IPR004613">
    <property type="entry name" value="RNase_J"/>
</dbReference>
<proteinExistence type="predicted"/>
<evidence type="ECO:0000256" key="3">
    <source>
        <dbReference type="ARBA" id="ARBA00022723"/>
    </source>
</evidence>
<dbReference type="SUPFAM" id="SSF56281">
    <property type="entry name" value="Metallo-hydrolase/oxidoreductase"/>
    <property type="match status" value="1"/>
</dbReference>
<dbReference type="Proteomes" id="UP001314635">
    <property type="component" value="Unassembled WGS sequence"/>
</dbReference>
<dbReference type="PANTHER" id="PTHR43694">
    <property type="entry name" value="RIBONUCLEASE J"/>
    <property type="match status" value="1"/>
</dbReference>
<evidence type="ECO:0000256" key="2">
    <source>
        <dbReference type="ARBA" id="ARBA00022722"/>
    </source>
</evidence>
<dbReference type="InterPro" id="IPR041636">
    <property type="entry name" value="RNase_J_C"/>
</dbReference>
<keyword evidence="5" id="KW-0862">Zinc</keyword>
<dbReference type="Pfam" id="PF07521">
    <property type="entry name" value="RMMBL"/>
    <property type="match status" value="1"/>
</dbReference>
<evidence type="ECO:0000256" key="7">
    <source>
        <dbReference type="ARBA" id="ARBA00022884"/>
    </source>
</evidence>
<protein>
    <submittedName>
        <fullName evidence="9">Ribonuclease J</fullName>
    </submittedName>
</protein>
<dbReference type="InterPro" id="IPR055132">
    <property type="entry name" value="RNase_J_b_CASP"/>
</dbReference>
<evidence type="ECO:0000256" key="4">
    <source>
        <dbReference type="ARBA" id="ARBA00022801"/>
    </source>
</evidence>
<reference evidence="10" key="1">
    <citation type="journal article" date="2021" name="ISME J.">
        <title>Evolutionary origin and ecological implication of a unique nif island in free-living Bradyrhizobium lineages.</title>
        <authorList>
            <person name="Tao J."/>
        </authorList>
    </citation>
    <scope>NUCLEOTIDE SEQUENCE [LARGE SCALE GENOMIC DNA]</scope>
    <source>
        <strain evidence="10">SZCCT0094</strain>
    </source>
</reference>
<keyword evidence="3" id="KW-0479">Metal-binding</keyword>
<keyword evidence="1" id="KW-0963">Cytoplasm</keyword>
<dbReference type="RefSeq" id="WP_012044573.1">
    <property type="nucleotide sequence ID" value="NZ_JABFDP010000008.1"/>
</dbReference>
<dbReference type="Pfam" id="PF22505">
    <property type="entry name" value="RNase_J_b_CASP"/>
    <property type="match status" value="1"/>
</dbReference>
<evidence type="ECO:0000259" key="8">
    <source>
        <dbReference type="SMART" id="SM00849"/>
    </source>
</evidence>
<keyword evidence="6" id="KW-0269">Exonuclease</keyword>
<accession>A0ABS5G5R6</accession>
<dbReference type="Gene3D" id="3.10.20.580">
    <property type="match status" value="1"/>
</dbReference>
<keyword evidence="4" id="KW-0378">Hydrolase</keyword>